<sequence>MSGWMAYFTGRKDNRQSARDSIVSLRQQLLTLDKREEFLQKKIDEELKKAKANATSNKRLAMAALRQKQAFEGELNRIAGTRLTLEAQVNAIETANLNAETMIAMKKGAEALKGIHGNMNINKVDATMDQIREQMDISNEISDAISNPVNMGIDVDDEELKNELEELEQEQLNDRLMGAERAPVHSPLPAAGTTHAERKERKSPLLDFRGIEAEDDEEAQLRQLQAEMAM</sequence>
<dbReference type="Proteomes" id="UP001241377">
    <property type="component" value="Unassembled WGS sequence"/>
</dbReference>
<accession>A0ACC2WNH6</accession>
<reference evidence="1" key="1">
    <citation type="submission" date="2023-04" db="EMBL/GenBank/DDBJ databases">
        <title>Draft Genome sequencing of Naganishia species isolated from polar environments using Oxford Nanopore Technology.</title>
        <authorList>
            <person name="Leo P."/>
            <person name="Venkateswaran K."/>
        </authorList>
    </citation>
    <scope>NUCLEOTIDE SEQUENCE</scope>
    <source>
        <strain evidence="1">MNA-CCFEE 5261</strain>
    </source>
</reference>
<gene>
    <name evidence="1" type="primary">SNF7_1</name>
    <name evidence="1" type="ORF">QFC19_000781</name>
</gene>
<proteinExistence type="predicted"/>
<name>A0ACC2WNH6_9TREE</name>
<comment type="caution">
    <text evidence="1">The sequence shown here is derived from an EMBL/GenBank/DDBJ whole genome shotgun (WGS) entry which is preliminary data.</text>
</comment>
<keyword evidence="2" id="KW-1185">Reference proteome</keyword>
<organism evidence="1 2">
    <name type="scientific">Naganishia cerealis</name>
    <dbReference type="NCBI Taxonomy" id="610337"/>
    <lineage>
        <taxon>Eukaryota</taxon>
        <taxon>Fungi</taxon>
        <taxon>Dikarya</taxon>
        <taxon>Basidiomycota</taxon>
        <taxon>Agaricomycotina</taxon>
        <taxon>Tremellomycetes</taxon>
        <taxon>Filobasidiales</taxon>
        <taxon>Filobasidiaceae</taxon>
        <taxon>Naganishia</taxon>
    </lineage>
</organism>
<evidence type="ECO:0000313" key="1">
    <source>
        <dbReference type="EMBL" id="KAJ9112361.1"/>
    </source>
</evidence>
<protein>
    <submittedName>
        <fullName evidence="1">ESCRT-III subunit protein snf7</fullName>
    </submittedName>
</protein>
<evidence type="ECO:0000313" key="2">
    <source>
        <dbReference type="Proteomes" id="UP001241377"/>
    </source>
</evidence>
<dbReference type="EMBL" id="JASBWR010000005">
    <property type="protein sequence ID" value="KAJ9112361.1"/>
    <property type="molecule type" value="Genomic_DNA"/>
</dbReference>